<accession>A0A7X3MM19</accession>
<organism evidence="2 3">
    <name type="scientific">Sporofaciens musculi</name>
    <dbReference type="NCBI Taxonomy" id="2681861"/>
    <lineage>
        <taxon>Bacteria</taxon>
        <taxon>Bacillati</taxon>
        <taxon>Bacillota</taxon>
        <taxon>Clostridia</taxon>
        <taxon>Lachnospirales</taxon>
        <taxon>Lachnospiraceae</taxon>
        <taxon>Sporofaciens</taxon>
    </lineage>
</organism>
<dbReference type="AlphaFoldDB" id="A0A7X3MM19"/>
<comment type="caution">
    <text evidence="2">The sequence shown here is derived from an EMBL/GenBank/DDBJ whole genome shotgun (WGS) entry which is preliminary data.</text>
</comment>
<reference evidence="2 3" key="1">
    <citation type="submission" date="2019-12" db="EMBL/GenBank/DDBJ databases">
        <title>Sporaefaciens musculi gen. nov., sp. nov., a novel bacterium isolated from the caecum of an obese mouse.</title>
        <authorList>
            <person name="Rasmussen T.S."/>
            <person name="Streidl T."/>
            <person name="Hitch T.C.A."/>
            <person name="Wortmann E."/>
            <person name="Deptula P."/>
            <person name="Hansen M."/>
            <person name="Nielsen D.S."/>
            <person name="Clavel T."/>
            <person name="Vogensen F.K."/>
        </authorList>
    </citation>
    <scope>NUCLEOTIDE SEQUENCE [LARGE SCALE GENOMIC DNA]</scope>
    <source>
        <strain evidence="2 3">WCA-9-b2</strain>
    </source>
</reference>
<feature type="region of interest" description="Disordered" evidence="1">
    <location>
        <begin position="1"/>
        <end position="62"/>
    </location>
</feature>
<evidence type="ECO:0000313" key="2">
    <source>
        <dbReference type="EMBL" id="MXP78923.1"/>
    </source>
</evidence>
<dbReference type="EMBL" id="WUQX01000002">
    <property type="protein sequence ID" value="MXP78923.1"/>
    <property type="molecule type" value="Genomic_DNA"/>
</dbReference>
<evidence type="ECO:0000313" key="3">
    <source>
        <dbReference type="Proteomes" id="UP000460412"/>
    </source>
</evidence>
<protein>
    <submittedName>
        <fullName evidence="2">Uncharacterized protein</fullName>
    </submittedName>
</protein>
<dbReference type="Proteomes" id="UP000460412">
    <property type="component" value="Unassembled WGS sequence"/>
</dbReference>
<evidence type="ECO:0000256" key="1">
    <source>
        <dbReference type="SAM" id="MobiDB-lite"/>
    </source>
</evidence>
<gene>
    <name evidence="2" type="ORF">GN277_27410</name>
</gene>
<name>A0A7X3MM19_9FIRM</name>
<proteinExistence type="predicted"/>
<sequence length="144" mass="16594">MELERLHPEQTRKALESLKRLEPENLRAHAIPQKGSGNRNADPPSCSLDEVGGVGAEPPIALTPPVHQWSRFCRRMERTTAGKQFFFLFPVVGSAMARQNPDCQGERVEIFRAERRKYDPTLDWLDRRNGRERQKLESAERKSK</sequence>
<feature type="compositionally biased region" description="Basic and acidic residues" evidence="1">
    <location>
        <begin position="1"/>
        <end position="27"/>
    </location>
</feature>
<keyword evidence="3" id="KW-1185">Reference proteome</keyword>
<dbReference type="RefSeq" id="WP_159757325.1">
    <property type="nucleotide sequence ID" value="NZ_WUQX01000002.1"/>
</dbReference>